<dbReference type="STRING" id="33114.A0A2G2VSJ9"/>
<evidence type="ECO:0000256" key="3">
    <source>
        <dbReference type="ARBA" id="ARBA00022559"/>
    </source>
</evidence>
<dbReference type="Gene3D" id="1.10.520.10">
    <property type="match status" value="1"/>
</dbReference>
<comment type="cofactor">
    <cofactor evidence="11">
        <name>heme b</name>
        <dbReference type="ChEBI" id="CHEBI:60344"/>
    </cofactor>
    <text evidence="11">Binds 1 heme b (iron(II)-protoporphyrin IX) group per subunit.</text>
</comment>
<dbReference type="OrthoDB" id="2113341at2759"/>
<organism evidence="15 16">
    <name type="scientific">Capsicum baccatum</name>
    <name type="common">Peruvian pepper</name>
    <dbReference type="NCBI Taxonomy" id="33114"/>
    <lineage>
        <taxon>Eukaryota</taxon>
        <taxon>Viridiplantae</taxon>
        <taxon>Streptophyta</taxon>
        <taxon>Embryophyta</taxon>
        <taxon>Tracheophyta</taxon>
        <taxon>Spermatophyta</taxon>
        <taxon>Magnoliopsida</taxon>
        <taxon>eudicotyledons</taxon>
        <taxon>Gunneridae</taxon>
        <taxon>Pentapetalae</taxon>
        <taxon>asterids</taxon>
        <taxon>lamiids</taxon>
        <taxon>Solanales</taxon>
        <taxon>Solanaceae</taxon>
        <taxon>Solanoideae</taxon>
        <taxon>Capsiceae</taxon>
        <taxon>Capsicum</taxon>
    </lineage>
</organism>
<evidence type="ECO:0000256" key="8">
    <source>
        <dbReference type="ARBA" id="ARBA00023004"/>
    </source>
</evidence>
<dbReference type="PRINTS" id="PR00461">
    <property type="entry name" value="PLPEROXIDASE"/>
</dbReference>
<evidence type="ECO:0000313" key="16">
    <source>
        <dbReference type="Proteomes" id="UP000224567"/>
    </source>
</evidence>
<dbReference type="AlphaFoldDB" id="A0A2G2VSJ9"/>
<reference evidence="15 16" key="1">
    <citation type="journal article" date="2017" name="Genome Biol.">
        <title>New reference genome sequences of hot pepper reveal the massive evolution of plant disease-resistance genes by retroduplication.</title>
        <authorList>
            <person name="Kim S."/>
            <person name="Park J."/>
            <person name="Yeom S.I."/>
            <person name="Kim Y.M."/>
            <person name="Seo E."/>
            <person name="Kim K.T."/>
            <person name="Kim M.S."/>
            <person name="Lee J.M."/>
            <person name="Cheong K."/>
            <person name="Shin H.S."/>
            <person name="Kim S.B."/>
            <person name="Han K."/>
            <person name="Lee J."/>
            <person name="Park M."/>
            <person name="Lee H.A."/>
            <person name="Lee H.Y."/>
            <person name="Lee Y."/>
            <person name="Oh S."/>
            <person name="Lee J.H."/>
            <person name="Choi E."/>
            <person name="Choi E."/>
            <person name="Lee S.E."/>
            <person name="Jeon J."/>
            <person name="Kim H."/>
            <person name="Choi G."/>
            <person name="Song H."/>
            <person name="Lee J."/>
            <person name="Lee S.C."/>
            <person name="Kwon J.K."/>
            <person name="Lee H.Y."/>
            <person name="Koo N."/>
            <person name="Hong Y."/>
            <person name="Kim R.W."/>
            <person name="Kang W.H."/>
            <person name="Huh J.H."/>
            <person name="Kang B.C."/>
            <person name="Yang T.J."/>
            <person name="Lee Y.H."/>
            <person name="Bennetzen J.L."/>
            <person name="Choi D."/>
        </authorList>
    </citation>
    <scope>NUCLEOTIDE SEQUENCE [LARGE SCALE GENOMIC DNA]</scope>
    <source>
        <strain evidence="16">cv. PBC81</strain>
    </source>
</reference>
<evidence type="ECO:0000256" key="6">
    <source>
        <dbReference type="ARBA" id="ARBA00022837"/>
    </source>
</evidence>
<dbReference type="Pfam" id="PF00141">
    <property type="entry name" value="peroxidase"/>
    <property type="match status" value="1"/>
</dbReference>
<feature type="binding site" evidence="11">
    <location>
        <position position="73"/>
    </location>
    <ligand>
        <name>Ca(2+)</name>
        <dbReference type="ChEBI" id="CHEBI:29108"/>
        <label>2</label>
    </ligand>
</feature>
<dbReference type="GO" id="GO:0140825">
    <property type="term" value="F:lactoperoxidase activity"/>
    <property type="evidence" value="ECO:0007669"/>
    <property type="project" value="UniProtKB-EC"/>
</dbReference>
<evidence type="ECO:0000256" key="9">
    <source>
        <dbReference type="ARBA" id="ARBA00023157"/>
    </source>
</evidence>
<keyword evidence="6 11" id="KW-0106">Calcium</keyword>
<comment type="function">
    <text evidence="10">Suggested to catalyze the deposition of the aromatic residues of suberin on the cell wall and thus play a role in cell-suberization.</text>
</comment>
<dbReference type="SUPFAM" id="SSF48113">
    <property type="entry name" value="Heme-dependent peroxidases"/>
    <property type="match status" value="1"/>
</dbReference>
<keyword evidence="4" id="KW-0349">Heme</keyword>
<name>A0A2G2VSJ9_CAPBA</name>
<feature type="domain" description="Plant heme peroxidase family profile" evidence="14">
    <location>
        <begin position="1"/>
        <end position="152"/>
    </location>
</feature>
<comment type="caution">
    <text evidence="15">The sequence shown here is derived from an EMBL/GenBank/DDBJ whole genome shotgun (WGS) entry which is preliminary data.</text>
</comment>
<evidence type="ECO:0000256" key="7">
    <source>
        <dbReference type="ARBA" id="ARBA00023002"/>
    </source>
</evidence>
<dbReference type="InterPro" id="IPR010255">
    <property type="entry name" value="Haem_peroxidase_sf"/>
</dbReference>
<proteinExistence type="inferred from homology"/>
<dbReference type="GO" id="GO:0006979">
    <property type="term" value="P:response to oxidative stress"/>
    <property type="evidence" value="ECO:0007669"/>
    <property type="project" value="InterPro"/>
</dbReference>
<keyword evidence="9 12" id="KW-1015">Disulfide bond</keyword>
<feature type="binding site" evidence="11">
    <location>
        <position position="80"/>
    </location>
    <ligand>
        <name>Ca(2+)</name>
        <dbReference type="ChEBI" id="CHEBI:29108"/>
        <label>2</label>
    </ligand>
</feature>
<dbReference type="Gene3D" id="1.10.420.10">
    <property type="entry name" value="Peroxidase, domain 2"/>
    <property type="match status" value="1"/>
</dbReference>
<evidence type="ECO:0000256" key="12">
    <source>
        <dbReference type="PIRSR" id="PIRSR600823-5"/>
    </source>
</evidence>
<evidence type="ECO:0000256" key="4">
    <source>
        <dbReference type="ARBA" id="ARBA00022617"/>
    </source>
</evidence>
<protein>
    <recommendedName>
        <fullName evidence="2">peroxidase</fullName>
        <ecNumber evidence="2">1.11.1.7</ecNumber>
    </recommendedName>
</protein>
<comment type="similarity">
    <text evidence="13">Belongs to the peroxidase family.</text>
</comment>
<dbReference type="PANTHER" id="PTHR31388">
    <property type="entry name" value="PEROXIDASE 72-RELATED"/>
    <property type="match status" value="1"/>
</dbReference>
<dbReference type="GO" id="GO:0020037">
    <property type="term" value="F:heme binding"/>
    <property type="evidence" value="ECO:0007669"/>
    <property type="project" value="InterPro"/>
</dbReference>
<dbReference type="InterPro" id="IPR000823">
    <property type="entry name" value="Peroxidase_pln"/>
</dbReference>
<comment type="catalytic activity">
    <reaction evidence="1">
        <text>2 a phenolic donor + H2O2 = 2 a phenolic radical donor + 2 H2O</text>
        <dbReference type="Rhea" id="RHEA:56136"/>
        <dbReference type="ChEBI" id="CHEBI:15377"/>
        <dbReference type="ChEBI" id="CHEBI:16240"/>
        <dbReference type="ChEBI" id="CHEBI:139520"/>
        <dbReference type="ChEBI" id="CHEBI:139521"/>
        <dbReference type="EC" id="1.11.1.7"/>
    </reaction>
</comment>
<dbReference type="EMBL" id="MLFT02000010">
    <property type="protein sequence ID" value="PHT35957.1"/>
    <property type="molecule type" value="Genomic_DNA"/>
</dbReference>
<dbReference type="PROSITE" id="PS50873">
    <property type="entry name" value="PEROXIDASE_4"/>
    <property type="match status" value="1"/>
</dbReference>
<evidence type="ECO:0000256" key="11">
    <source>
        <dbReference type="PIRSR" id="PIRSR600823-3"/>
    </source>
</evidence>
<dbReference type="FunFam" id="1.10.420.10:FF:000001">
    <property type="entry name" value="Peroxidase"/>
    <property type="match status" value="1"/>
</dbReference>
<evidence type="ECO:0000259" key="14">
    <source>
        <dbReference type="PROSITE" id="PS50873"/>
    </source>
</evidence>
<keyword evidence="5 11" id="KW-0479">Metal-binding</keyword>
<evidence type="ECO:0000256" key="1">
    <source>
        <dbReference type="ARBA" id="ARBA00000189"/>
    </source>
</evidence>
<evidence type="ECO:0000256" key="13">
    <source>
        <dbReference type="RuleBase" id="RU004241"/>
    </source>
</evidence>
<keyword evidence="7" id="KW-0560">Oxidoreductase</keyword>
<sequence length="152" mass="16875">MDLPALINNFKKQGLDEEDLVSFSSGHMLGFPQCLTIRNHIYNDPNNIDSNFGSQRQENCQHSGGDSNLDSIDPTIALFDSKYSRNLVSKKGLLHFDQALFSGGKTDDLVKTYTTNLGTFSKDFAESMIKIGNINPLTGNHGQIRVNYSKVD</sequence>
<keyword evidence="8 11" id="KW-0408">Iron</keyword>
<evidence type="ECO:0000313" key="15">
    <source>
        <dbReference type="EMBL" id="PHT35957.1"/>
    </source>
</evidence>
<reference evidence="16" key="2">
    <citation type="journal article" date="2017" name="J. Anim. Genet.">
        <title>Multiple reference genome sequences of hot pepper reveal the massive evolution of plant disease resistance genes by retroduplication.</title>
        <authorList>
            <person name="Kim S."/>
            <person name="Park J."/>
            <person name="Yeom S.-I."/>
            <person name="Kim Y.-M."/>
            <person name="Seo E."/>
            <person name="Kim K.-T."/>
            <person name="Kim M.-S."/>
            <person name="Lee J.M."/>
            <person name="Cheong K."/>
            <person name="Shin H.-S."/>
            <person name="Kim S.-B."/>
            <person name="Han K."/>
            <person name="Lee J."/>
            <person name="Park M."/>
            <person name="Lee H.-A."/>
            <person name="Lee H.-Y."/>
            <person name="Lee Y."/>
            <person name="Oh S."/>
            <person name="Lee J.H."/>
            <person name="Choi E."/>
            <person name="Choi E."/>
            <person name="Lee S.E."/>
            <person name="Jeon J."/>
            <person name="Kim H."/>
            <person name="Choi G."/>
            <person name="Song H."/>
            <person name="Lee J."/>
            <person name="Lee S.-C."/>
            <person name="Kwon J.-K."/>
            <person name="Lee H.-Y."/>
            <person name="Koo N."/>
            <person name="Hong Y."/>
            <person name="Kim R.W."/>
            <person name="Kang W.-H."/>
            <person name="Huh J.H."/>
            <person name="Kang B.-C."/>
            <person name="Yang T.-J."/>
            <person name="Lee Y.-H."/>
            <person name="Bennetzen J.L."/>
            <person name="Choi D."/>
        </authorList>
    </citation>
    <scope>NUCLEOTIDE SEQUENCE [LARGE SCALE GENOMIC DNA]</scope>
    <source>
        <strain evidence="16">cv. PBC81</strain>
    </source>
</reference>
<dbReference type="EC" id="1.11.1.7" evidence="2"/>
<dbReference type="PANTHER" id="PTHR31388:SF126">
    <property type="entry name" value="PEROXIDASE"/>
    <property type="match status" value="1"/>
</dbReference>
<evidence type="ECO:0000256" key="5">
    <source>
        <dbReference type="ARBA" id="ARBA00022723"/>
    </source>
</evidence>
<accession>A0A2G2VSJ9</accession>
<keyword evidence="16" id="KW-1185">Reference proteome</keyword>
<dbReference type="Proteomes" id="UP000224567">
    <property type="component" value="Unassembled WGS sequence"/>
</dbReference>
<evidence type="ECO:0000256" key="2">
    <source>
        <dbReference type="ARBA" id="ARBA00012313"/>
    </source>
</evidence>
<evidence type="ECO:0000256" key="10">
    <source>
        <dbReference type="ARBA" id="ARBA00053519"/>
    </source>
</evidence>
<feature type="disulfide bond" evidence="12">
    <location>
        <begin position="34"/>
        <end position="60"/>
    </location>
</feature>
<keyword evidence="3" id="KW-0575">Peroxidase</keyword>
<gene>
    <name evidence="15" type="ORF">CQW23_23657</name>
</gene>
<feature type="binding site" description="axial binding residue" evidence="11">
    <location>
        <position position="27"/>
    </location>
    <ligand>
        <name>heme b</name>
        <dbReference type="ChEBI" id="CHEBI:60344"/>
    </ligand>
    <ligandPart>
        <name>Fe</name>
        <dbReference type="ChEBI" id="CHEBI:18248"/>
    </ligandPart>
</feature>
<dbReference type="InterPro" id="IPR002016">
    <property type="entry name" value="Haem_peroxidase"/>
</dbReference>
<comment type="cofactor">
    <cofactor evidence="11">
        <name>Ca(2+)</name>
        <dbReference type="ChEBI" id="CHEBI:29108"/>
    </cofactor>
    <text evidence="11">Binds 2 calcium ions per subunit.</text>
</comment>
<dbReference type="GO" id="GO:0046872">
    <property type="term" value="F:metal ion binding"/>
    <property type="evidence" value="ECO:0007669"/>
    <property type="project" value="UniProtKB-KW"/>
</dbReference>